<evidence type="ECO:0000256" key="2">
    <source>
        <dbReference type="SAM" id="MobiDB-lite"/>
    </source>
</evidence>
<feature type="DNA-binding region" description="Homeobox" evidence="1">
    <location>
        <begin position="247"/>
        <end position="316"/>
    </location>
</feature>
<gene>
    <name evidence="6" type="ORF">KUTeg_000706</name>
</gene>
<keyword evidence="1" id="KW-0539">Nucleus</keyword>
<evidence type="ECO:0000259" key="5">
    <source>
        <dbReference type="PROSITE" id="PS51983"/>
    </source>
</evidence>
<dbReference type="InterPro" id="IPR038216">
    <property type="entry name" value="SATB_CUTL_sf"/>
</dbReference>
<dbReference type="PANTHER" id="PTHR15116">
    <property type="entry name" value="DNA-BINDING PROTEIN SATB FAMILY MEMBER"/>
    <property type="match status" value="1"/>
</dbReference>
<name>A0ABQ9FYB8_TEGGR</name>
<dbReference type="SMART" id="SM00389">
    <property type="entry name" value="HOX"/>
    <property type="match status" value="1"/>
</dbReference>
<evidence type="ECO:0000313" key="7">
    <source>
        <dbReference type="Proteomes" id="UP001217089"/>
    </source>
</evidence>
<keyword evidence="3" id="KW-1133">Transmembrane helix</keyword>
<evidence type="ECO:0000256" key="1">
    <source>
        <dbReference type="PROSITE-ProRule" id="PRU00108"/>
    </source>
</evidence>
<dbReference type="EMBL" id="JARBDR010000018">
    <property type="protein sequence ID" value="KAJ8322235.1"/>
    <property type="molecule type" value="Genomic_DNA"/>
</dbReference>
<evidence type="ECO:0000256" key="3">
    <source>
        <dbReference type="SAM" id="Phobius"/>
    </source>
</evidence>
<dbReference type="InterPro" id="IPR039673">
    <property type="entry name" value="SATB1/SATB2"/>
</dbReference>
<keyword evidence="1" id="KW-0371">Homeobox</keyword>
<feature type="compositionally biased region" description="Polar residues" evidence="2">
    <location>
        <begin position="320"/>
        <end position="336"/>
    </location>
</feature>
<reference evidence="6 7" key="1">
    <citation type="submission" date="2022-12" db="EMBL/GenBank/DDBJ databases">
        <title>Chromosome-level genome of Tegillarca granosa.</title>
        <authorList>
            <person name="Kim J."/>
        </authorList>
    </citation>
    <scope>NUCLEOTIDE SEQUENCE [LARGE SCALE GENOMIC DNA]</scope>
    <source>
        <strain evidence="6">Teg-2019</strain>
        <tissue evidence="6">Adductor muscle</tissue>
    </source>
</reference>
<dbReference type="SUPFAM" id="SSF46689">
    <property type="entry name" value="Homeodomain-like"/>
    <property type="match status" value="1"/>
</dbReference>
<keyword evidence="3" id="KW-0472">Membrane</keyword>
<keyword evidence="1" id="KW-0238">DNA-binding</keyword>
<proteinExistence type="predicted"/>
<dbReference type="PANTHER" id="PTHR15116:SF16">
    <property type="entry name" value="DEFECTIVE PROVENTRICULUS, ISOFORM A"/>
    <property type="match status" value="1"/>
</dbReference>
<feature type="region of interest" description="Disordered" evidence="2">
    <location>
        <begin position="312"/>
        <end position="336"/>
    </location>
</feature>
<evidence type="ECO:0000259" key="4">
    <source>
        <dbReference type="PROSITE" id="PS50071"/>
    </source>
</evidence>
<evidence type="ECO:0000313" key="6">
    <source>
        <dbReference type="EMBL" id="KAJ8322235.1"/>
    </source>
</evidence>
<protein>
    <submittedName>
        <fullName evidence="6">Uncharacterized protein</fullName>
    </submittedName>
</protein>
<organism evidence="6 7">
    <name type="scientific">Tegillarca granosa</name>
    <name type="common">Malaysian cockle</name>
    <name type="synonym">Anadara granosa</name>
    <dbReference type="NCBI Taxonomy" id="220873"/>
    <lineage>
        <taxon>Eukaryota</taxon>
        <taxon>Metazoa</taxon>
        <taxon>Spiralia</taxon>
        <taxon>Lophotrochozoa</taxon>
        <taxon>Mollusca</taxon>
        <taxon>Bivalvia</taxon>
        <taxon>Autobranchia</taxon>
        <taxon>Pteriomorphia</taxon>
        <taxon>Arcoida</taxon>
        <taxon>Arcoidea</taxon>
        <taxon>Arcidae</taxon>
        <taxon>Tegillarca</taxon>
    </lineage>
</organism>
<accession>A0ABQ9FYB8</accession>
<keyword evidence="7" id="KW-1185">Reference proteome</keyword>
<dbReference type="Pfam" id="PF16557">
    <property type="entry name" value="CUTL"/>
    <property type="match status" value="1"/>
</dbReference>
<sequence length="432" mass="49915">MSLPVINNAKKRLKELENIFISVYIDENIIISSWQLANVYISWQLYLSCILCILLDQFVDFRNCHGCKTQTQKQHNLACSKSHIHVIRTTATCYCIECIRELPFPDITLKLNGAHSGQNTGNHIFTVTMVIVSMVTVAIVFNTDMPKFVMSKYAIKISCGILKISPGDVDVSRWTDNTVRCAVMSLLKEMSQSSLAKLCPLTQSAISNIANWKYSNKLSEDKCKEFGDWYISFTNQSKDFSQDGGPRDSRQTFHPEHEIALMRKWYQTCKHPTNEKLRFFTDELNRGHVRQERPKVTVSKLKIWWKNERQREKRNEQKCSTDTLSKGEVTQKTTATNISRNENITEEDVNAQEQNMENERLKFNQNQQEQNSESARLKFPVPQYRFPLPEQRPPVIHQPFPFTNPPNPFLYGSMTGQITSIREEPFCNPPDG</sequence>
<dbReference type="InterPro" id="IPR009057">
    <property type="entry name" value="Homeodomain-like_sf"/>
</dbReference>
<keyword evidence="3" id="KW-0812">Transmembrane</keyword>
<dbReference type="PROSITE" id="PS51983">
    <property type="entry name" value="CUTL"/>
    <property type="match status" value="1"/>
</dbReference>
<comment type="caution">
    <text evidence="6">The sequence shown here is derived from an EMBL/GenBank/DDBJ whole genome shotgun (WGS) entry which is preliminary data.</text>
</comment>
<feature type="transmembrane region" description="Helical" evidence="3">
    <location>
        <begin position="124"/>
        <end position="143"/>
    </location>
</feature>
<feature type="domain" description="Homeobox" evidence="4">
    <location>
        <begin position="245"/>
        <end position="315"/>
    </location>
</feature>
<dbReference type="PROSITE" id="PS50071">
    <property type="entry name" value="HOMEOBOX_2"/>
    <property type="match status" value="1"/>
</dbReference>
<dbReference type="InterPro" id="IPR001356">
    <property type="entry name" value="HD"/>
</dbReference>
<dbReference type="Gene3D" id="1.10.260.70">
    <property type="entry name" value="SATB, CULT domain"/>
    <property type="match status" value="1"/>
</dbReference>
<dbReference type="CDD" id="cd00086">
    <property type="entry name" value="homeodomain"/>
    <property type="match status" value="1"/>
</dbReference>
<comment type="subcellular location">
    <subcellularLocation>
        <location evidence="1">Nucleus</location>
    </subcellularLocation>
</comment>
<dbReference type="InterPro" id="IPR032355">
    <property type="entry name" value="CUTL"/>
</dbReference>
<feature type="domain" description="CUTL" evidence="5">
    <location>
        <begin position="165"/>
        <end position="238"/>
    </location>
</feature>
<dbReference type="Gene3D" id="1.10.10.60">
    <property type="entry name" value="Homeodomain-like"/>
    <property type="match status" value="1"/>
</dbReference>
<dbReference type="Proteomes" id="UP001217089">
    <property type="component" value="Unassembled WGS sequence"/>
</dbReference>